<protein>
    <recommendedName>
        <fullName evidence="2 5">Basal-body rod modification protein FlgD</fullName>
    </recommendedName>
</protein>
<dbReference type="Gene3D" id="2.30.30.910">
    <property type="match status" value="1"/>
</dbReference>
<evidence type="ECO:0000313" key="9">
    <source>
        <dbReference type="Proteomes" id="UP000637061"/>
    </source>
</evidence>
<proteinExistence type="inferred from homology"/>
<dbReference type="GO" id="GO:0044781">
    <property type="term" value="P:bacterial-type flagellum organization"/>
    <property type="evidence" value="ECO:0007669"/>
    <property type="project" value="UniProtKB-UniRule"/>
</dbReference>
<keyword evidence="8" id="KW-0969">Cilium</keyword>
<evidence type="ECO:0000256" key="2">
    <source>
        <dbReference type="ARBA" id="ARBA00016013"/>
    </source>
</evidence>
<evidence type="ECO:0000259" key="6">
    <source>
        <dbReference type="Pfam" id="PF13860"/>
    </source>
</evidence>
<dbReference type="Pfam" id="PF13861">
    <property type="entry name" value="FLgD_tudor"/>
    <property type="match status" value="1"/>
</dbReference>
<comment type="caution">
    <text evidence="8">The sequence shown here is derived from an EMBL/GenBank/DDBJ whole genome shotgun (WGS) entry which is preliminary data.</text>
</comment>
<evidence type="ECO:0000259" key="7">
    <source>
        <dbReference type="Pfam" id="PF13861"/>
    </source>
</evidence>
<dbReference type="InterPro" id="IPR025965">
    <property type="entry name" value="FlgD/Vpr_Ig-like"/>
</dbReference>
<dbReference type="Pfam" id="PF03963">
    <property type="entry name" value="FlgD"/>
    <property type="match status" value="1"/>
</dbReference>
<dbReference type="InterPro" id="IPR005648">
    <property type="entry name" value="FlgD"/>
</dbReference>
<sequence>MATTIGSNVLDAVNQTSSTSSAAKTKASDDLRTNFMTLLTTQLQNQDPTKPMENSELTSQLAQINTVSGIESLNTTMSAITGQISTSQQMQASALIGHGVLVDGNRILVGDGETTPFGIELAGAADSVKVTIKNSAGEVVHSADMGAMSAGVQSYSWDGKLEDGSVAPDGAYTFSIEASANGVSQKATALNYALVNGVGKNTDGDIVLDLGGTYGQVKYDTVRQVI</sequence>
<dbReference type="EMBL" id="JAEHTE010000001">
    <property type="protein sequence ID" value="MBI6882569.1"/>
    <property type="molecule type" value="Genomic_DNA"/>
</dbReference>
<feature type="domain" description="FlgD Tudor-like" evidence="7">
    <location>
        <begin position="87"/>
        <end position="223"/>
    </location>
</feature>
<dbReference type="NCBIfam" id="NF005176">
    <property type="entry name" value="PRK06655.1-1"/>
    <property type="match status" value="1"/>
</dbReference>
<evidence type="ECO:0000313" key="8">
    <source>
        <dbReference type="EMBL" id="MBI6882569.1"/>
    </source>
</evidence>
<organism evidence="8 9">
    <name type="scientific">Pseudomonas putida</name>
    <name type="common">Arthrobacter siderocapsulatus</name>
    <dbReference type="NCBI Taxonomy" id="303"/>
    <lineage>
        <taxon>Bacteria</taxon>
        <taxon>Pseudomonadati</taxon>
        <taxon>Pseudomonadota</taxon>
        <taxon>Gammaproteobacteria</taxon>
        <taxon>Pseudomonadales</taxon>
        <taxon>Pseudomonadaceae</taxon>
        <taxon>Pseudomonas</taxon>
    </lineage>
</organism>
<accession>A0A8I1EA11</accession>
<dbReference type="Gene3D" id="2.60.40.4070">
    <property type="match status" value="1"/>
</dbReference>
<feature type="domain" description="FlgD/Vpr Ig-like" evidence="6">
    <location>
        <begin position="107"/>
        <end position="180"/>
    </location>
</feature>
<comment type="function">
    <text evidence="4 5">Required for flagellar hook formation. May act as a scaffolding protein.</text>
</comment>
<evidence type="ECO:0000256" key="1">
    <source>
        <dbReference type="ARBA" id="ARBA00010577"/>
    </source>
</evidence>
<reference evidence="8" key="1">
    <citation type="submission" date="2020-12" db="EMBL/GenBank/DDBJ databases">
        <title>Enhanced detection system for hospital associated transmission using whole genome sequencing surveillance.</title>
        <authorList>
            <person name="Harrison L.H."/>
            <person name="Van Tyne D."/>
            <person name="Marsh J.W."/>
            <person name="Griffith M.P."/>
            <person name="Snyder D.J."/>
            <person name="Cooper V.S."/>
            <person name="Mustapha M."/>
        </authorList>
    </citation>
    <scope>NUCLEOTIDE SEQUENCE</scope>
    <source>
        <strain evidence="8">PSB00042</strain>
    </source>
</reference>
<keyword evidence="3 5" id="KW-1005">Bacterial flagellum biogenesis</keyword>
<name>A0A8I1EA11_PSEPU</name>
<gene>
    <name evidence="8" type="primary">flgD</name>
    <name evidence="8" type="ORF">JEU22_01475</name>
</gene>
<dbReference type="InterPro" id="IPR025963">
    <property type="entry name" value="FLgD_Tudor"/>
</dbReference>
<dbReference type="Pfam" id="PF13860">
    <property type="entry name" value="FlgD_ig"/>
    <property type="match status" value="1"/>
</dbReference>
<comment type="similarity">
    <text evidence="1 5">Belongs to the FlgD family.</text>
</comment>
<dbReference type="AlphaFoldDB" id="A0A8I1EA11"/>
<dbReference type="RefSeq" id="WP_198746182.1">
    <property type="nucleotide sequence ID" value="NZ_JAEHTE010000001.1"/>
</dbReference>
<keyword evidence="8" id="KW-0282">Flagellum</keyword>
<dbReference type="Proteomes" id="UP000637061">
    <property type="component" value="Unassembled WGS sequence"/>
</dbReference>
<evidence type="ECO:0000256" key="4">
    <source>
        <dbReference type="ARBA" id="ARBA00024746"/>
    </source>
</evidence>
<evidence type="ECO:0000256" key="5">
    <source>
        <dbReference type="RuleBase" id="RU362076"/>
    </source>
</evidence>
<keyword evidence="8" id="KW-0966">Cell projection</keyword>
<evidence type="ECO:0000256" key="3">
    <source>
        <dbReference type="ARBA" id="ARBA00022795"/>
    </source>
</evidence>